<gene>
    <name evidence="2" type="ORF">FRUB_03964</name>
</gene>
<dbReference type="Proteomes" id="UP000214646">
    <property type="component" value="Unassembled WGS sequence"/>
</dbReference>
<evidence type="ECO:0000256" key="1">
    <source>
        <dbReference type="SAM" id="MobiDB-lite"/>
    </source>
</evidence>
<feature type="compositionally biased region" description="Low complexity" evidence="1">
    <location>
        <begin position="23"/>
        <end position="57"/>
    </location>
</feature>
<protein>
    <submittedName>
        <fullName evidence="2">Uncharacterized protein</fullName>
    </submittedName>
</protein>
<feature type="region of interest" description="Disordered" evidence="1">
    <location>
        <begin position="1"/>
        <end position="84"/>
    </location>
</feature>
<feature type="compositionally biased region" description="Gly residues" evidence="1">
    <location>
        <begin position="1"/>
        <end position="22"/>
    </location>
</feature>
<evidence type="ECO:0000313" key="3">
    <source>
        <dbReference type="Proteomes" id="UP000214646"/>
    </source>
</evidence>
<dbReference type="AlphaFoldDB" id="A0A225DW70"/>
<organism evidence="2 3">
    <name type="scientific">Fimbriiglobus ruber</name>
    <dbReference type="NCBI Taxonomy" id="1908690"/>
    <lineage>
        <taxon>Bacteria</taxon>
        <taxon>Pseudomonadati</taxon>
        <taxon>Planctomycetota</taxon>
        <taxon>Planctomycetia</taxon>
        <taxon>Gemmatales</taxon>
        <taxon>Gemmataceae</taxon>
        <taxon>Fimbriiglobus</taxon>
    </lineage>
</organism>
<reference evidence="3" key="1">
    <citation type="submission" date="2017-06" db="EMBL/GenBank/DDBJ databases">
        <title>Genome analysis of Fimbriiglobus ruber SP5, the first member of the order Planctomycetales with confirmed chitinolytic capability.</title>
        <authorList>
            <person name="Ravin N.V."/>
            <person name="Rakitin A.L."/>
            <person name="Ivanova A.A."/>
            <person name="Beletsky A.V."/>
            <person name="Kulichevskaya I.S."/>
            <person name="Mardanov A.V."/>
            <person name="Dedysh S.N."/>
        </authorList>
    </citation>
    <scope>NUCLEOTIDE SEQUENCE [LARGE SCALE GENOMIC DNA]</scope>
    <source>
        <strain evidence="3">SP5</strain>
    </source>
</reference>
<name>A0A225DW70_9BACT</name>
<comment type="caution">
    <text evidence="2">The sequence shown here is derived from an EMBL/GenBank/DDBJ whole genome shotgun (WGS) entry which is preliminary data.</text>
</comment>
<proteinExistence type="predicted"/>
<evidence type="ECO:0000313" key="2">
    <source>
        <dbReference type="EMBL" id="OWK41886.1"/>
    </source>
</evidence>
<dbReference type="EMBL" id="NIDE01000005">
    <property type="protein sequence ID" value="OWK41886.1"/>
    <property type="molecule type" value="Genomic_DNA"/>
</dbReference>
<keyword evidence="3" id="KW-1185">Reference proteome</keyword>
<sequence>MGKGAGGAGAGVSTGAGAGTTAGAGAELGCASGATTGRQSGSSARSASPAARQTRTAVTPTHFIPTYLRAEPGDGLNPIRHFRP</sequence>
<accession>A0A225DW70</accession>